<dbReference type="InterPro" id="IPR016130">
    <property type="entry name" value="Tyr_Pase_AS"/>
</dbReference>
<evidence type="ECO:0000313" key="5">
    <source>
        <dbReference type="Proteomes" id="UP000756132"/>
    </source>
</evidence>
<keyword evidence="2" id="KW-1133">Transmembrane helix</keyword>
<keyword evidence="2" id="KW-0812">Transmembrane</keyword>
<proteinExistence type="predicted"/>
<dbReference type="GeneID" id="71985788"/>
<feature type="transmembrane region" description="Helical" evidence="2">
    <location>
        <begin position="244"/>
        <end position="267"/>
    </location>
</feature>
<dbReference type="Gene3D" id="3.90.190.10">
    <property type="entry name" value="Protein tyrosine phosphatase superfamily"/>
    <property type="match status" value="1"/>
</dbReference>
<evidence type="ECO:0000256" key="2">
    <source>
        <dbReference type="SAM" id="Phobius"/>
    </source>
</evidence>
<feature type="domain" description="Tyrosine specific protein phosphatases" evidence="3">
    <location>
        <begin position="1060"/>
        <end position="1106"/>
    </location>
</feature>
<evidence type="ECO:0000256" key="1">
    <source>
        <dbReference type="SAM" id="MobiDB-lite"/>
    </source>
</evidence>
<gene>
    <name evidence="4" type="ORF">CLAFUR5_05910</name>
</gene>
<dbReference type="PROSITE" id="PS50056">
    <property type="entry name" value="TYR_PHOSPHATASE_2"/>
    <property type="match status" value="1"/>
</dbReference>
<reference evidence="4" key="1">
    <citation type="submission" date="2021-12" db="EMBL/GenBank/DDBJ databases">
        <authorList>
            <person name="Zaccaron A."/>
            <person name="Stergiopoulos I."/>
        </authorList>
    </citation>
    <scope>NUCLEOTIDE SEQUENCE</scope>
    <source>
        <strain evidence="4">Race5_Kim</strain>
    </source>
</reference>
<evidence type="ECO:0000259" key="3">
    <source>
        <dbReference type="PROSITE" id="PS50056"/>
    </source>
</evidence>
<protein>
    <recommendedName>
        <fullName evidence="3">Tyrosine specific protein phosphatases domain-containing protein</fullName>
    </recommendedName>
</protein>
<feature type="region of interest" description="Disordered" evidence="1">
    <location>
        <begin position="62"/>
        <end position="118"/>
    </location>
</feature>
<keyword evidence="5" id="KW-1185">Reference proteome</keyword>
<dbReference type="GO" id="GO:0004721">
    <property type="term" value="F:phosphoprotein phosphatase activity"/>
    <property type="evidence" value="ECO:0007669"/>
    <property type="project" value="InterPro"/>
</dbReference>
<dbReference type="Proteomes" id="UP000756132">
    <property type="component" value="Chromosome 5"/>
</dbReference>
<dbReference type="EMBL" id="CP090167">
    <property type="protein sequence ID" value="UJO17174.1"/>
    <property type="molecule type" value="Genomic_DNA"/>
</dbReference>
<feature type="transmembrane region" description="Helical" evidence="2">
    <location>
        <begin position="315"/>
        <end position="338"/>
    </location>
</feature>
<feature type="transmembrane region" description="Helical" evidence="2">
    <location>
        <begin position="202"/>
        <end position="223"/>
    </location>
</feature>
<feature type="region of interest" description="Disordered" evidence="1">
    <location>
        <begin position="1"/>
        <end position="27"/>
    </location>
</feature>
<keyword evidence="2" id="KW-0472">Membrane</keyword>
<dbReference type="PANTHER" id="PTHR31126">
    <property type="entry name" value="TYROSINE-PROTEIN PHOSPHATASE"/>
    <property type="match status" value="1"/>
</dbReference>
<dbReference type="AlphaFoldDB" id="A0A9Q8P8G2"/>
<dbReference type="PROSITE" id="PS00383">
    <property type="entry name" value="TYR_PHOSPHATASE_1"/>
    <property type="match status" value="1"/>
</dbReference>
<dbReference type="Pfam" id="PF13350">
    <property type="entry name" value="Y_phosphatase3"/>
    <property type="match status" value="1"/>
</dbReference>
<organism evidence="4 5">
    <name type="scientific">Passalora fulva</name>
    <name type="common">Tomato leaf mold</name>
    <name type="synonym">Cladosporium fulvum</name>
    <dbReference type="NCBI Taxonomy" id="5499"/>
    <lineage>
        <taxon>Eukaryota</taxon>
        <taxon>Fungi</taxon>
        <taxon>Dikarya</taxon>
        <taxon>Ascomycota</taxon>
        <taxon>Pezizomycotina</taxon>
        <taxon>Dothideomycetes</taxon>
        <taxon>Dothideomycetidae</taxon>
        <taxon>Mycosphaerellales</taxon>
        <taxon>Mycosphaerellaceae</taxon>
        <taxon>Fulvia</taxon>
    </lineage>
</organism>
<evidence type="ECO:0000313" key="4">
    <source>
        <dbReference type="EMBL" id="UJO17174.1"/>
    </source>
</evidence>
<dbReference type="KEGG" id="ffu:CLAFUR5_05910"/>
<dbReference type="SUPFAM" id="SSF52799">
    <property type="entry name" value="(Phosphotyrosine protein) phosphatases II"/>
    <property type="match status" value="1"/>
</dbReference>
<dbReference type="RefSeq" id="XP_047761540.1">
    <property type="nucleotide sequence ID" value="XM_047905058.1"/>
</dbReference>
<accession>A0A9Q8P8G2</accession>
<dbReference type="OrthoDB" id="4721035at2759"/>
<dbReference type="PANTHER" id="PTHR31126:SF1">
    <property type="entry name" value="TYROSINE SPECIFIC PROTEIN PHOSPHATASES DOMAIN-CONTAINING PROTEIN"/>
    <property type="match status" value="1"/>
</dbReference>
<name>A0A9Q8P8G2_PASFU</name>
<dbReference type="InterPro" id="IPR029021">
    <property type="entry name" value="Prot-tyrosine_phosphatase-like"/>
</dbReference>
<feature type="transmembrane region" description="Helical" evidence="2">
    <location>
        <begin position="794"/>
        <end position="814"/>
    </location>
</feature>
<sequence>MSVPEQRGLLNESTPPIDTPPTAVPSPAQIFTARHRPGYARVPSVSFQDDAVAKDITDTDEISSVPLNNGAGRSHGLGITSATPPSKLSGMETPPGRESGTFSRTRERATSVGTPLMSAPSTGVLSGSTFNQSFGSDTSYQGAKNLARESRTSLQSGAQSIYAKSDAGLLSVKSRYEDFEAHHNCQTTHGVKRSRFTSCVSITILVLAVFSTIFSAIFLIVALTGPRFGRKIRSKGGMLTPSSAAFLTSFFAKLIELSFVTVVVAFVGQALARRAYKKEKRAGVTLAELSMRNWLMQPGTMLTQWESVRYAGPTVLGVVSFIAAVMAILYTSAATALVQPQLKFPRWETRPLSALVKTQFANPLYIGPACKSPVTAGNDKVRDTTCLQMQHASMAFHNYYSYLSSWSDIATIYGNGSIIPEYRPKGYALLNDNTTVIAPWINMTNVTTEASPLGTTYYINNVTMAVPHTGLLAAAEDAENAIMQPSEVEGAQYNIKGSLPSPIINVLCVTMTGNDLKPFVYEDWSAPNYTSECDTVRWSNWPHCYAYPNDTDLYLKQSDTKLGEIFRWGEKYGPSRYPPVFSKRPTNFNTIFNDTTGLGWGRTSLYLLAKGDDVDFIGTPTTANNGSNFAMCQLSVGLTSNCTSEYSASSSGGRLEAVCETDDPLRYNRNVRNPQDGMSTLNQDWPNIGSEWARSLSLSAGTNDANASNARLLSQFIVTSTNLSAQTPSTAEAIAVLAGSTLLQSITDAPLAFNSSTLWNYTLATIQGDRQWFNAMLRVQQYASGGAMAYQKGFYIVLVAVVVINVAVLLYFIAHRDWYTDFSQPEVLFALAVNSPPSEKLAGSCGCGPEGKQYRVSWKLEEAGGHYYMESQDDTGDHVDHGGTHTIDEISWFCCPTPRLVSTSLPRPTSTSSYYSSLHSQANMDERTLPPPFVNVKGIANFRDIGDGSLVRHGLVFRSADPGKATENGLTKMNQELGIKAIFDLRSTPEIQRDGPEWAGVAVAAQDPFAAHGMKRNWTPVFAAKDYGPEQVGLRYQHYTRTGSEGFVKAYYDILLAAPEAYTSIFKHLAQANPTPCLVHCTAGKDRTGVLVALLFMLVGKGEEEIAEEYSLTDVGLEPFKPVFVERLLNNPALGGNRDGVMNMVASKKENMLATVEMIEKEFGGSESYMKKHCGLGDEEIEALRRNLGGK</sequence>
<reference evidence="4" key="2">
    <citation type="journal article" date="2022" name="Microb. Genom.">
        <title>A chromosome-scale genome assembly of the tomato pathogen Cladosporium fulvum reveals a compartmentalized genome architecture and the presence of a dispensable chromosome.</title>
        <authorList>
            <person name="Zaccaron A.Z."/>
            <person name="Chen L.H."/>
            <person name="Samaras A."/>
            <person name="Stergiopoulos I."/>
        </authorList>
    </citation>
    <scope>NUCLEOTIDE SEQUENCE</scope>
    <source>
        <strain evidence="4">Race5_Kim</strain>
    </source>
</reference>
<dbReference type="InterPro" id="IPR000387">
    <property type="entry name" value="Tyr_Pase_dom"/>
</dbReference>
<dbReference type="InterPro" id="IPR026893">
    <property type="entry name" value="Tyr/Ser_Pase_IphP-type"/>
</dbReference>